<evidence type="ECO:0000313" key="4">
    <source>
        <dbReference type="Proteomes" id="UP001497472"/>
    </source>
</evidence>
<feature type="compositionally biased region" description="Basic and acidic residues" evidence="1">
    <location>
        <begin position="208"/>
        <end position="219"/>
    </location>
</feature>
<dbReference type="EMBL" id="CAVLEF010000007">
    <property type="protein sequence ID" value="CAK1545445.1"/>
    <property type="molecule type" value="Genomic_DNA"/>
</dbReference>
<keyword evidence="4" id="KW-1185">Reference proteome</keyword>
<keyword evidence="2" id="KW-0732">Signal</keyword>
<evidence type="ECO:0000256" key="1">
    <source>
        <dbReference type="SAM" id="MobiDB-lite"/>
    </source>
</evidence>
<name>A0AAV1J7W1_9NEOP</name>
<feature type="compositionally biased region" description="Polar residues" evidence="1">
    <location>
        <begin position="191"/>
        <end position="205"/>
    </location>
</feature>
<organism evidence="3 4">
    <name type="scientific">Leptosia nina</name>
    <dbReference type="NCBI Taxonomy" id="320188"/>
    <lineage>
        <taxon>Eukaryota</taxon>
        <taxon>Metazoa</taxon>
        <taxon>Ecdysozoa</taxon>
        <taxon>Arthropoda</taxon>
        <taxon>Hexapoda</taxon>
        <taxon>Insecta</taxon>
        <taxon>Pterygota</taxon>
        <taxon>Neoptera</taxon>
        <taxon>Endopterygota</taxon>
        <taxon>Lepidoptera</taxon>
        <taxon>Glossata</taxon>
        <taxon>Ditrysia</taxon>
        <taxon>Papilionoidea</taxon>
        <taxon>Pieridae</taxon>
        <taxon>Pierinae</taxon>
        <taxon>Leptosia</taxon>
    </lineage>
</organism>
<dbReference type="InterPro" id="IPR031959">
    <property type="entry name" value="DUF4779"/>
</dbReference>
<protein>
    <submittedName>
        <fullName evidence="3">Uncharacterized protein</fullName>
    </submittedName>
</protein>
<reference evidence="3 4" key="1">
    <citation type="submission" date="2023-11" db="EMBL/GenBank/DDBJ databases">
        <authorList>
            <person name="Okamura Y."/>
        </authorList>
    </citation>
    <scope>NUCLEOTIDE SEQUENCE [LARGE SCALE GENOMIC DNA]</scope>
</reference>
<comment type="caution">
    <text evidence="3">The sequence shown here is derived from an EMBL/GenBank/DDBJ whole genome shotgun (WGS) entry which is preliminary data.</text>
</comment>
<sequence>MQKKLLVVALICYWVEATPLNDASLDFNTDISNLKYDSNDLEDYLKYIEGDNEDKKKSMTKKKIANKGAKVNYNIKDLKNFFKSLGLKDDGSFDDSEVYGLTEAEAAKKVGIKGKENRTYKKGTKTRGFHRVQHKDEYKKDKEFYEDDEVSGSISKVGAKGFGYDISAGSGFDKGQFHHLRNKSLKGKQGFSDTGSAEKNFSGYSNAKDFDEYFDSENK</sequence>
<dbReference type="AlphaFoldDB" id="A0AAV1J7W1"/>
<dbReference type="Pfam" id="PF16009">
    <property type="entry name" value="DUF4779"/>
    <property type="match status" value="1"/>
</dbReference>
<feature type="signal peptide" evidence="2">
    <location>
        <begin position="1"/>
        <end position="17"/>
    </location>
</feature>
<proteinExistence type="predicted"/>
<accession>A0AAV1J7W1</accession>
<feature type="region of interest" description="Disordered" evidence="1">
    <location>
        <begin position="183"/>
        <end position="219"/>
    </location>
</feature>
<evidence type="ECO:0000256" key="2">
    <source>
        <dbReference type="SAM" id="SignalP"/>
    </source>
</evidence>
<evidence type="ECO:0000313" key="3">
    <source>
        <dbReference type="EMBL" id="CAK1545445.1"/>
    </source>
</evidence>
<gene>
    <name evidence="3" type="ORF">LNINA_LOCUS5098</name>
</gene>
<dbReference type="Proteomes" id="UP001497472">
    <property type="component" value="Unassembled WGS sequence"/>
</dbReference>
<feature type="chain" id="PRO_5043314846" evidence="2">
    <location>
        <begin position="18"/>
        <end position="219"/>
    </location>
</feature>